<dbReference type="Pfam" id="PF09983">
    <property type="entry name" value="JetD_C"/>
    <property type="match status" value="1"/>
</dbReference>
<evidence type="ECO:0000313" key="3">
    <source>
        <dbReference type="EMBL" id="SDF93591.1"/>
    </source>
</evidence>
<reference evidence="3 4" key="1">
    <citation type="submission" date="2016-10" db="EMBL/GenBank/DDBJ databases">
        <authorList>
            <person name="Varghese N."/>
            <person name="Submissions S."/>
        </authorList>
    </citation>
    <scope>NUCLEOTIDE SEQUENCE [LARGE SCALE GENOMIC DNA]</scope>
    <source>
        <strain evidence="3 4">PL 12/M</strain>
    </source>
</reference>
<dbReference type="InterPro" id="IPR024537">
    <property type="entry name" value="DUF3322"/>
</dbReference>
<feature type="domain" description="DUF3322" evidence="2">
    <location>
        <begin position="10"/>
        <end position="188"/>
    </location>
</feature>
<accession>A0A7Z7FCU6</accession>
<dbReference type="OrthoDB" id="147477at2157"/>
<name>A0A7Z7FCU6_9EURY</name>
<feature type="domain" description="Wadjet protein JetD C-terminal" evidence="1">
    <location>
        <begin position="208"/>
        <end position="386"/>
    </location>
</feature>
<gene>
    <name evidence="3" type="ORF">SAMN04488589_1739</name>
</gene>
<protein>
    <recommendedName>
        <fullName evidence="5">Wadjet protein JetD C-terminal domain-containing protein</fullName>
    </recommendedName>
</protein>
<dbReference type="RefSeq" id="WP_091710075.1">
    <property type="nucleotide sequence ID" value="NZ_FNCA01000005.1"/>
</dbReference>
<organism evidence="3 4">
    <name type="scientific">Methanolobus vulcani</name>
    <dbReference type="NCBI Taxonomy" id="38026"/>
    <lineage>
        <taxon>Archaea</taxon>
        <taxon>Methanobacteriati</taxon>
        <taxon>Methanobacteriota</taxon>
        <taxon>Stenosarchaea group</taxon>
        <taxon>Methanomicrobia</taxon>
        <taxon>Methanosarcinales</taxon>
        <taxon>Methanosarcinaceae</taxon>
        <taxon>Methanolobus</taxon>
    </lineage>
</organism>
<evidence type="ECO:0000259" key="1">
    <source>
        <dbReference type="Pfam" id="PF09983"/>
    </source>
</evidence>
<evidence type="ECO:0008006" key="5">
    <source>
        <dbReference type="Google" id="ProtNLM"/>
    </source>
</evidence>
<dbReference type="InterPro" id="IPR024534">
    <property type="entry name" value="JetD_C"/>
</dbReference>
<evidence type="ECO:0000313" key="4">
    <source>
        <dbReference type="Proteomes" id="UP000199259"/>
    </source>
</evidence>
<proteinExistence type="predicted"/>
<keyword evidence="4" id="KW-1185">Reference proteome</keyword>
<evidence type="ECO:0000259" key="2">
    <source>
        <dbReference type="Pfam" id="PF11795"/>
    </source>
</evidence>
<sequence>MIIQPDKIRSIATSWYKDILSSSVYGIPQFPRNVRFRKVKSNETQENFFKINTETDKLINGSKEKKGYGYTVELAQRNDRRIGPQKFPEKIYFETLDDYLKFFRKEAQYAEFIEITQRLKRELPHLLPWVESNPMKVIDNLGKWDDIIKVCYFFLENPMPNIFIREIPLDISTKFIEENKVIIKYLLDILIEDYVNKDETDFNKHFNLKNNEPLIRLKILDPKIAHEFFSGVDDLSIPQSQFNQLNLPCKRAFILENKTNYTNIFNFLTLPSLEGSIAIFGKGFGVGLLKDATWLSNKQIIYWGDIDPHGLQILSQIRGYFPQTQSCMMDLNTFTDFSSLSVMGACTDVTEIEHLTPDEHELFDYLNSMEECNRLEQEKIPHEYALKMIYEIVNI</sequence>
<comment type="caution">
    <text evidence="3">The sequence shown here is derived from an EMBL/GenBank/DDBJ whole genome shotgun (WGS) entry which is preliminary data.</text>
</comment>
<dbReference type="Pfam" id="PF11795">
    <property type="entry name" value="DUF3322"/>
    <property type="match status" value="1"/>
</dbReference>
<dbReference type="Proteomes" id="UP000199259">
    <property type="component" value="Unassembled WGS sequence"/>
</dbReference>
<dbReference type="EMBL" id="FNCA01000005">
    <property type="protein sequence ID" value="SDF93591.1"/>
    <property type="molecule type" value="Genomic_DNA"/>
</dbReference>
<dbReference type="AlphaFoldDB" id="A0A7Z7FCU6"/>